<keyword evidence="2" id="KW-1133">Transmembrane helix</keyword>
<gene>
    <name evidence="3" type="ORF">MYCTH_2314077</name>
</gene>
<dbReference type="Proteomes" id="UP000007322">
    <property type="component" value="Chromosome 1"/>
</dbReference>
<dbReference type="KEGG" id="mtm:MYCTH_2314077"/>
<keyword evidence="4" id="KW-1185">Reference proteome</keyword>
<evidence type="ECO:0000256" key="1">
    <source>
        <dbReference type="SAM" id="MobiDB-lite"/>
    </source>
</evidence>
<feature type="region of interest" description="Disordered" evidence="1">
    <location>
        <begin position="1"/>
        <end position="57"/>
    </location>
</feature>
<feature type="transmembrane region" description="Helical" evidence="2">
    <location>
        <begin position="59"/>
        <end position="77"/>
    </location>
</feature>
<reference evidence="3 4" key="1">
    <citation type="journal article" date="2011" name="Nat. Biotechnol.">
        <title>Comparative genomic analysis of the thermophilic biomass-degrading fungi Myceliophthora thermophila and Thielavia terrestris.</title>
        <authorList>
            <person name="Berka R.M."/>
            <person name="Grigoriev I.V."/>
            <person name="Otillar R."/>
            <person name="Salamov A."/>
            <person name="Grimwood J."/>
            <person name="Reid I."/>
            <person name="Ishmael N."/>
            <person name="John T."/>
            <person name="Darmond C."/>
            <person name="Moisan M.-C."/>
            <person name="Henrissat B."/>
            <person name="Coutinho P.M."/>
            <person name="Lombard V."/>
            <person name="Natvig D.O."/>
            <person name="Lindquist E."/>
            <person name="Schmutz J."/>
            <person name="Lucas S."/>
            <person name="Harris P."/>
            <person name="Powlowski J."/>
            <person name="Bellemare A."/>
            <person name="Taylor D."/>
            <person name="Butler G."/>
            <person name="de Vries R.P."/>
            <person name="Allijn I.E."/>
            <person name="van den Brink J."/>
            <person name="Ushinsky S."/>
            <person name="Storms R."/>
            <person name="Powell A.J."/>
            <person name="Paulsen I.T."/>
            <person name="Elbourne L.D.H."/>
            <person name="Baker S.E."/>
            <person name="Magnuson J."/>
            <person name="LaBoissiere S."/>
            <person name="Clutterbuck A.J."/>
            <person name="Martinez D."/>
            <person name="Wogulis M."/>
            <person name="de Leon A.L."/>
            <person name="Rey M.W."/>
            <person name="Tsang A."/>
        </authorList>
    </citation>
    <scope>NUCLEOTIDE SEQUENCE [LARGE SCALE GENOMIC DNA]</scope>
    <source>
        <strain evidence="4">ATCC 42464 / BCRC 31852 / DSM 1799</strain>
    </source>
</reference>
<dbReference type="VEuPathDB" id="FungiDB:MYCTH_2314077"/>
<feature type="compositionally biased region" description="Acidic residues" evidence="1">
    <location>
        <begin position="27"/>
        <end position="43"/>
    </location>
</feature>
<organism evidence="3 4">
    <name type="scientific">Thermothelomyces thermophilus (strain ATCC 42464 / BCRC 31852 / DSM 1799)</name>
    <name type="common">Sporotrichum thermophile</name>
    <dbReference type="NCBI Taxonomy" id="573729"/>
    <lineage>
        <taxon>Eukaryota</taxon>
        <taxon>Fungi</taxon>
        <taxon>Dikarya</taxon>
        <taxon>Ascomycota</taxon>
        <taxon>Pezizomycotina</taxon>
        <taxon>Sordariomycetes</taxon>
        <taxon>Sordariomycetidae</taxon>
        <taxon>Sordariales</taxon>
        <taxon>Chaetomiaceae</taxon>
        <taxon>Thermothelomyces</taxon>
    </lineage>
</organism>
<dbReference type="EMBL" id="CP003002">
    <property type="protein sequence ID" value="AEO55005.1"/>
    <property type="molecule type" value="Genomic_DNA"/>
</dbReference>
<dbReference type="GeneID" id="11505905"/>
<dbReference type="RefSeq" id="XP_003660250.1">
    <property type="nucleotide sequence ID" value="XM_003660202.1"/>
</dbReference>
<keyword evidence="2" id="KW-0812">Transmembrane</keyword>
<evidence type="ECO:0000256" key="2">
    <source>
        <dbReference type="SAM" id="Phobius"/>
    </source>
</evidence>
<dbReference type="InParanoid" id="G2Q1L4"/>
<accession>G2Q1L4</accession>
<dbReference type="AlphaFoldDB" id="G2Q1L4"/>
<evidence type="ECO:0000313" key="3">
    <source>
        <dbReference type="EMBL" id="AEO55005.1"/>
    </source>
</evidence>
<sequence>MPDLSDVTASMASLPKCTNAAGSSGSDSDDDDDNDDNDNDNDSEGSSGGDRDNAASRPTGLLGMAVALAGFLGVVAVL</sequence>
<dbReference type="HOGENOM" id="CLU_2623726_0_0_1"/>
<proteinExistence type="predicted"/>
<protein>
    <submittedName>
        <fullName evidence="3">Uncharacterized protein</fullName>
    </submittedName>
</protein>
<keyword evidence="2" id="KW-0472">Membrane</keyword>
<evidence type="ECO:0000313" key="4">
    <source>
        <dbReference type="Proteomes" id="UP000007322"/>
    </source>
</evidence>
<name>G2Q1L4_THET4</name>